<evidence type="ECO:0000256" key="3">
    <source>
        <dbReference type="ARBA" id="ARBA00022804"/>
    </source>
</evidence>
<evidence type="ECO:0000256" key="2">
    <source>
        <dbReference type="ARBA" id="ARBA00022581"/>
    </source>
</evidence>
<evidence type="ECO:0000256" key="6">
    <source>
        <dbReference type="ARBA" id="ARBA00023296"/>
    </source>
</evidence>
<keyword evidence="5" id="KW-1175">Viral attachment to host cell pilus</keyword>
<keyword evidence="4" id="KW-0946">Virion</keyword>
<dbReference type="EMBL" id="MN034826">
    <property type="protein sequence ID" value="QDH89458.1"/>
    <property type="molecule type" value="Genomic_RNA"/>
</dbReference>
<reference evidence="8" key="1">
    <citation type="submission" date="2019-05" db="EMBL/GenBank/DDBJ databases">
        <title>Metatranscriptomic reconstruction reveals RNA viruses with the potential to shape carbon cycling in soil.</title>
        <authorList>
            <person name="Starr E.P."/>
            <person name="Nuccio E."/>
            <person name="Pett-Ridge J."/>
            <person name="Banfield J.F."/>
            <person name="Firestone M.K."/>
        </authorList>
    </citation>
    <scope>NUCLEOTIDE SEQUENCE</scope>
    <source>
        <strain evidence="8">H2_Rhizo_31_scaffold_670</strain>
    </source>
</reference>
<comment type="similarity">
    <text evidence="7">Belongs to the Leviviricetes maturation protein family.</text>
</comment>
<evidence type="ECO:0000256" key="4">
    <source>
        <dbReference type="ARBA" id="ARBA00022844"/>
    </source>
</evidence>
<evidence type="ECO:0000313" key="8">
    <source>
        <dbReference type="EMBL" id="QDH89458.1"/>
    </source>
</evidence>
<keyword evidence="6" id="KW-1160">Virus entry into host cell</keyword>
<name>A0A514D750_9VIRU</name>
<comment type="subcellular location">
    <subcellularLocation>
        <location evidence="1">Virion</location>
    </subcellularLocation>
</comment>
<protein>
    <recommendedName>
        <fullName evidence="9">Maturation</fullName>
    </recommendedName>
</protein>
<proteinExistence type="inferred from homology"/>
<gene>
    <name evidence="8" type="ORF">H2Rhizo31670_000003</name>
</gene>
<dbReference type="Pfam" id="PF03863">
    <property type="entry name" value="Phage_mat-A"/>
    <property type="match status" value="1"/>
</dbReference>
<keyword evidence="2" id="KW-0945">Host-virus interaction</keyword>
<dbReference type="InterPro" id="IPR005563">
    <property type="entry name" value="A_protein"/>
</dbReference>
<dbReference type="GO" id="GO:0044423">
    <property type="term" value="C:virion component"/>
    <property type="evidence" value="ECO:0007669"/>
    <property type="project" value="UniProtKB-KW"/>
</dbReference>
<evidence type="ECO:0000256" key="5">
    <source>
        <dbReference type="ARBA" id="ARBA00023104"/>
    </source>
</evidence>
<evidence type="ECO:0000256" key="7">
    <source>
        <dbReference type="ARBA" id="ARBA00035110"/>
    </source>
</evidence>
<dbReference type="GO" id="GO:0039666">
    <property type="term" value="P:virion attachment to host cell pilus"/>
    <property type="evidence" value="ECO:0007669"/>
    <property type="project" value="UniProtKB-KW"/>
</dbReference>
<keyword evidence="3" id="KW-1161">Viral attachment to host cell</keyword>
<evidence type="ECO:0000256" key="1">
    <source>
        <dbReference type="ARBA" id="ARBA00004328"/>
    </source>
</evidence>
<sequence length="361" mass="40284">MVAPSGTRPAKFTRNFTGSFLTLYEVVVKAWQHSPYNLPLQYDREMGTYAQSIYTPNSYYASSPFNAETIIWNYFTNNLRTLCQNKAYEVFKGKIYGQAALGVDFAEARQSLGMMARTCGTLLKVARQIKRGRFFEAKETLGMHFIPKGVSVRKSFANNWLEYHFGWEPLVRDIYDAAEVVNNPLKTFSMAKGTGKTIDPLRSIFVNFGSTFNTTQVYNSYMAYQGGRVQSITSGTAHTLDQFGLINPAVILWELVPFSFVVDWFTNVGDVLASYSDFAGINLTDTYNGYTIRTGAYGHTGLNAGFAPVPGYVNMYYSGAGVAHLRLLGLTKPSFAVKQLRLPSKIRALTAVSLLIQQLKS</sequence>
<evidence type="ECO:0008006" key="9">
    <source>
        <dbReference type="Google" id="ProtNLM"/>
    </source>
</evidence>
<organism evidence="8">
    <name type="scientific">Leviviridae sp</name>
    <dbReference type="NCBI Taxonomy" id="2027243"/>
    <lineage>
        <taxon>Viruses</taxon>
        <taxon>Riboviria</taxon>
        <taxon>Orthornavirae</taxon>
        <taxon>Lenarviricota</taxon>
        <taxon>Leviviricetes</taxon>
        <taxon>Norzivirales</taxon>
        <taxon>Fiersviridae</taxon>
    </lineage>
</organism>
<accession>A0A514D750</accession>